<dbReference type="EMBL" id="LR746496">
    <property type="protein sequence ID" value="CAA7600714.1"/>
    <property type="molecule type" value="Genomic_DNA"/>
</dbReference>
<dbReference type="InterPro" id="IPR011059">
    <property type="entry name" value="Metal-dep_hydrolase_composite"/>
</dbReference>
<sequence>MISKAMERIFIHNGKIKTMTGKEFTGSLLIEGEKIAALGEHLQVPAGVVVIEAKGRWVLPGFIDAHCHVGIGEEVYRVEGDDLNEMTDPLTPELRAIDGINPEDEGFRDARLGGVTTVFTGPGSGNVIGGTGVVMKTAGRVVDKMVIRDPAGLKVAFGENPKGVYGEQKKMPMTRMGTAALLRQALVDAETYREKLEQGKSDAEKKPERDLGLETLVKVLNRQIPLRAHAHRADDIMTAIRIAREFGLDLVVEHCTEGHKIAEELAEYGYPAVVGPSLINRAKVELKDKTFKTVGILAKAGVKVALMTDHSVTPIEELPLCAALAMKEGLPEEEAFRAITVNPAAILGVSGRVGTLEPGKDADVVIWSGHPFALLSRPDYVFINGAMVKPETRAPGEER</sequence>
<protein>
    <submittedName>
        <fullName evidence="2 3">Amidohydrolase</fullName>
        <ecNumber evidence="2">3.-.-.-</ecNumber>
        <ecNumber evidence="2">3.5.-.-</ecNumber>
    </submittedName>
</protein>
<dbReference type="InterPro" id="IPR006680">
    <property type="entry name" value="Amidohydro-rel"/>
</dbReference>
<dbReference type="InterPro" id="IPR051781">
    <property type="entry name" value="Metallo-dep_Hydrolase"/>
</dbReference>
<evidence type="ECO:0000313" key="2">
    <source>
        <dbReference type="EMBL" id="CAA7600714.1"/>
    </source>
</evidence>
<dbReference type="InterPro" id="IPR032466">
    <property type="entry name" value="Metal_Hydrolase"/>
</dbReference>
<evidence type="ECO:0000313" key="3">
    <source>
        <dbReference type="EMBL" id="CEJ06177.1"/>
    </source>
</evidence>
<evidence type="ECO:0000313" key="4">
    <source>
        <dbReference type="Proteomes" id="UP001071230"/>
    </source>
</evidence>
<dbReference type="CDD" id="cd01309">
    <property type="entry name" value="Met_dep_hydrolase_C"/>
    <property type="match status" value="1"/>
</dbReference>
<keyword evidence="2" id="KW-0378">Hydrolase</keyword>
<name>A0A8S0WMQ7_9FIRM</name>
<dbReference type="SUPFAM" id="SSF51338">
    <property type="entry name" value="Composite domain of metallo-dependent hydrolases"/>
    <property type="match status" value="1"/>
</dbReference>
<dbReference type="Gene3D" id="3.20.20.140">
    <property type="entry name" value="Metal-dependent hydrolases"/>
    <property type="match status" value="1"/>
</dbReference>
<dbReference type="PANTHER" id="PTHR43135:SF3">
    <property type="entry name" value="ALPHA-D-RIBOSE 1-METHYLPHOSPHONATE 5-TRIPHOSPHATE DIPHOSPHATASE"/>
    <property type="match status" value="1"/>
</dbReference>
<accession>A0A8S0WMQ7</accession>
<dbReference type="EMBL" id="CDGJ01000017">
    <property type="protein sequence ID" value="CEJ06177.1"/>
    <property type="molecule type" value="Genomic_DNA"/>
</dbReference>
<dbReference type="EC" id="3.-.-.-" evidence="2"/>
<dbReference type="KEGG" id="aacx:DEACI_1367"/>
<gene>
    <name evidence="3" type="ORF">DEACI_0623</name>
    <name evidence="2" type="ORF">DEACI_1367</name>
</gene>
<proteinExistence type="predicted"/>
<feature type="domain" description="Amidohydrolase-related" evidence="1">
    <location>
        <begin position="57"/>
        <end position="387"/>
    </location>
</feature>
<dbReference type="PANTHER" id="PTHR43135">
    <property type="entry name" value="ALPHA-D-RIBOSE 1-METHYLPHOSPHONATE 5-TRIPHOSPHATE DIPHOSPHATASE"/>
    <property type="match status" value="1"/>
</dbReference>
<dbReference type="Proteomes" id="UP001071230">
    <property type="component" value="Unassembled WGS sequence"/>
</dbReference>
<dbReference type="Proteomes" id="UP000836597">
    <property type="component" value="Chromosome"/>
</dbReference>
<reference evidence="2" key="2">
    <citation type="submission" date="2020-01" db="EMBL/GenBank/DDBJ databases">
        <authorList>
            <person name="Hornung B."/>
        </authorList>
    </citation>
    <scope>NUCLEOTIDE SEQUENCE</scope>
    <source>
        <strain evidence="2">PacBioINE</strain>
    </source>
</reference>
<reference evidence="3" key="1">
    <citation type="submission" date="2014-11" db="EMBL/GenBank/DDBJ databases">
        <authorList>
            <person name="Hornung B.V."/>
        </authorList>
    </citation>
    <scope>NUCLEOTIDE SEQUENCE</scope>
    <source>
        <strain evidence="3">INE</strain>
    </source>
</reference>
<dbReference type="SUPFAM" id="SSF51556">
    <property type="entry name" value="Metallo-dependent hydrolases"/>
    <property type="match status" value="1"/>
</dbReference>
<dbReference type="Pfam" id="PF01979">
    <property type="entry name" value="Amidohydro_1"/>
    <property type="match status" value="1"/>
</dbReference>
<evidence type="ECO:0000259" key="1">
    <source>
        <dbReference type="Pfam" id="PF01979"/>
    </source>
</evidence>
<dbReference type="RefSeq" id="WP_240984347.1">
    <property type="nucleotide sequence ID" value="NZ_CDGJ01000017.1"/>
</dbReference>
<organism evidence="2">
    <name type="scientific">Acididesulfobacillus acetoxydans</name>
    <dbReference type="NCBI Taxonomy" id="1561005"/>
    <lineage>
        <taxon>Bacteria</taxon>
        <taxon>Bacillati</taxon>
        <taxon>Bacillota</taxon>
        <taxon>Clostridia</taxon>
        <taxon>Eubacteriales</taxon>
        <taxon>Peptococcaceae</taxon>
        <taxon>Acididesulfobacillus</taxon>
    </lineage>
</organism>
<dbReference type="GO" id="GO:0016810">
    <property type="term" value="F:hydrolase activity, acting on carbon-nitrogen (but not peptide) bonds"/>
    <property type="evidence" value="ECO:0007669"/>
    <property type="project" value="InterPro"/>
</dbReference>
<dbReference type="EC" id="3.5.-.-" evidence="2"/>
<dbReference type="AlphaFoldDB" id="A0A8S0WMQ7"/>
<keyword evidence="4" id="KW-1185">Reference proteome</keyword>